<dbReference type="eggNOG" id="ENOG5033JET">
    <property type="taxonomic scope" value="Bacteria"/>
</dbReference>
<evidence type="ECO:0000313" key="1">
    <source>
        <dbReference type="EMBL" id="SFU58371.1"/>
    </source>
</evidence>
<organism evidence="1 2">
    <name type="scientific">Alicyclobacillus macrosporangiidus</name>
    <dbReference type="NCBI Taxonomy" id="392015"/>
    <lineage>
        <taxon>Bacteria</taxon>
        <taxon>Bacillati</taxon>
        <taxon>Bacillota</taxon>
        <taxon>Bacilli</taxon>
        <taxon>Bacillales</taxon>
        <taxon>Alicyclobacillaceae</taxon>
        <taxon>Alicyclobacillus</taxon>
    </lineage>
</organism>
<dbReference type="AlphaFoldDB" id="A0A1I7HCH1"/>
<protein>
    <submittedName>
        <fullName evidence="1">Uncharacterized protein</fullName>
    </submittedName>
</protein>
<gene>
    <name evidence="1" type="ORF">SAMN05421543_104113</name>
</gene>
<keyword evidence="2" id="KW-1185">Reference proteome</keyword>
<reference evidence="2" key="1">
    <citation type="submission" date="2016-10" db="EMBL/GenBank/DDBJ databases">
        <authorList>
            <person name="Varghese N."/>
        </authorList>
    </citation>
    <scope>NUCLEOTIDE SEQUENCE [LARGE SCALE GENOMIC DNA]</scope>
    <source>
        <strain evidence="2">DSM 17980</strain>
    </source>
</reference>
<dbReference type="OrthoDB" id="2988879at2"/>
<dbReference type="Proteomes" id="UP000183508">
    <property type="component" value="Unassembled WGS sequence"/>
</dbReference>
<accession>A0A1I7HCH1</accession>
<name>A0A1I7HCH1_9BACL</name>
<dbReference type="EMBL" id="FPBV01000004">
    <property type="protein sequence ID" value="SFU58371.1"/>
    <property type="molecule type" value="Genomic_DNA"/>
</dbReference>
<sequence>MQWENPRYAFPKAKQYAFLFENAHLMLFSWNRDDAKFLFLIREQREDGLVLDYPGETFTQRVLDTVQSIFFVQVQEDGGAPRRYVLGSYFLAGQQAYGAYYPVEGHGSEVVLFRVEGEAPDLRLEVPEEDEYEEAARAFAEQHHDFIEVQGANR</sequence>
<proteinExistence type="predicted"/>
<evidence type="ECO:0000313" key="2">
    <source>
        <dbReference type="Proteomes" id="UP000183508"/>
    </source>
</evidence>
<dbReference type="RefSeq" id="WP_139234569.1">
    <property type="nucleotide sequence ID" value="NZ_FPBV01000004.1"/>
</dbReference>